<gene>
    <name evidence="3" type="ORF">D3877_16085</name>
</gene>
<proteinExistence type="predicted"/>
<dbReference type="PANTHER" id="PTHR37829">
    <property type="entry name" value="PHAGE-LIKE ELEMENT PBSX PROTEIN XKDT"/>
    <property type="match status" value="1"/>
</dbReference>
<dbReference type="PANTHER" id="PTHR37829:SF3">
    <property type="entry name" value="PROTEIN JAYE-RELATED"/>
    <property type="match status" value="1"/>
</dbReference>
<organism evidence="3 4">
    <name type="scientific">Azospirillum cavernae</name>
    <dbReference type="NCBI Taxonomy" id="2320860"/>
    <lineage>
        <taxon>Bacteria</taxon>
        <taxon>Pseudomonadati</taxon>
        <taxon>Pseudomonadota</taxon>
        <taxon>Alphaproteobacteria</taxon>
        <taxon>Rhodospirillales</taxon>
        <taxon>Azospirillaceae</taxon>
        <taxon>Azospirillum</taxon>
    </lineage>
</organism>
<keyword evidence="4" id="KW-1185">Reference proteome</keyword>
<reference evidence="3 4" key="1">
    <citation type="submission" date="2018-09" db="EMBL/GenBank/DDBJ databases">
        <authorList>
            <person name="Zhu H."/>
        </authorList>
    </citation>
    <scope>NUCLEOTIDE SEQUENCE [LARGE SCALE GENOMIC DNA]</scope>
    <source>
        <strain evidence="3 4">K2W22B-5</strain>
    </source>
</reference>
<dbReference type="Pfam" id="PF26078">
    <property type="entry name" value="Baseplate_J_M"/>
    <property type="match status" value="1"/>
</dbReference>
<name>A0A418VWW9_9PROT</name>
<evidence type="ECO:0000259" key="1">
    <source>
        <dbReference type="Pfam" id="PF04865"/>
    </source>
</evidence>
<comment type="caution">
    <text evidence="3">The sequence shown here is derived from an EMBL/GenBank/DDBJ whole genome shotgun (WGS) entry which is preliminary data.</text>
</comment>
<feature type="domain" description="Baseplate protein J-like barrel" evidence="1">
    <location>
        <begin position="91"/>
        <end position="171"/>
    </location>
</feature>
<dbReference type="InterPro" id="IPR058531">
    <property type="entry name" value="Baseplate_J_M"/>
</dbReference>
<sequence length="366" mass="36985">MPFSRPTLTDIRQQVAQDVASAVDGGANLLRRSVLGVLGAAQAGLAHLHYGYLDWIAKQAVPFTCTDEALEGWAALKGVTRKPAAAATGIVTFAGAVGAVIPSGTAIARAADGRAFTSTQTVAVGVAGTASVPVLADEPGAGGNTDAGAAFALSQAVSGVPSSGTSGALIGGADVEADEELRTRMLTAYQITAMGGAHDDFVSWALAVPGVTRSWCVRNGAGLGTVVLFVMFDDAQAAHGGFPQGSDGVASAETRAQPATGDQLTVANALWPLQPVTALVYVVAPIPSPLALTIAGIPLSSQAAARDALIERLREDATPGGTVNINRLWEAVQVALGDSSFDINAPLDDVSAPPGHMLTLGVITFV</sequence>
<evidence type="ECO:0000313" key="4">
    <source>
        <dbReference type="Proteomes" id="UP000283458"/>
    </source>
</evidence>
<protein>
    <submittedName>
        <fullName evidence="3">Baseplate J/gp47 family protein</fullName>
    </submittedName>
</protein>
<dbReference type="EMBL" id="QYUL01000002">
    <property type="protein sequence ID" value="RJF81647.1"/>
    <property type="molecule type" value="Genomic_DNA"/>
</dbReference>
<dbReference type="Proteomes" id="UP000283458">
    <property type="component" value="Unassembled WGS sequence"/>
</dbReference>
<feature type="domain" description="Baseplate J-like central" evidence="2">
    <location>
        <begin position="194"/>
        <end position="284"/>
    </location>
</feature>
<accession>A0A418VWW9</accession>
<dbReference type="AlphaFoldDB" id="A0A418VWW9"/>
<dbReference type="InterPro" id="IPR052399">
    <property type="entry name" value="Phage_Baseplate_Assmbl_Protein"/>
</dbReference>
<dbReference type="RefSeq" id="WP_119831741.1">
    <property type="nucleotide sequence ID" value="NZ_QYUL01000002.1"/>
</dbReference>
<evidence type="ECO:0000259" key="2">
    <source>
        <dbReference type="Pfam" id="PF26078"/>
    </source>
</evidence>
<dbReference type="Pfam" id="PF04865">
    <property type="entry name" value="Baseplate_J"/>
    <property type="match status" value="1"/>
</dbReference>
<dbReference type="InterPro" id="IPR006949">
    <property type="entry name" value="Barrel_Baseplate_J-like"/>
</dbReference>
<evidence type="ECO:0000313" key="3">
    <source>
        <dbReference type="EMBL" id="RJF81647.1"/>
    </source>
</evidence>
<dbReference type="OrthoDB" id="7565172at2"/>